<reference evidence="2 3" key="1">
    <citation type="journal article" date="2021" name="Nat. Plants">
        <title>The Taxus genome provides insights into paclitaxel biosynthesis.</title>
        <authorList>
            <person name="Xiong X."/>
            <person name="Gou J."/>
            <person name="Liao Q."/>
            <person name="Li Y."/>
            <person name="Zhou Q."/>
            <person name="Bi G."/>
            <person name="Li C."/>
            <person name="Du R."/>
            <person name="Wang X."/>
            <person name="Sun T."/>
            <person name="Guo L."/>
            <person name="Liang H."/>
            <person name="Lu P."/>
            <person name="Wu Y."/>
            <person name="Zhang Z."/>
            <person name="Ro D.K."/>
            <person name="Shang Y."/>
            <person name="Huang S."/>
            <person name="Yan J."/>
        </authorList>
    </citation>
    <scope>NUCLEOTIDE SEQUENCE [LARGE SCALE GENOMIC DNA]</scope>
    <source>
        <strain evidence="2">Ta-2019</strain>
    </source>
</reference>
<name>A0AA38CQR3_TAXCH</name>
<dbReference type="Proteomes" id="UP000824469">
    <property type="component" value="Unassembled WGS sequence"/>
</dbReference>
<organism evidence="2 3">
    <name type="scientific">Taxus chinensis</name>
    <name type="common">Chinese yew</name>
    <name type="synonym">Taxus wallichiana var. chinensis</name>
    <dbReference type="NCBI Taxonomy" id="29808"/>
    <lineage>
        <taxon>Eukaryota</taxon>
        <taxon>Viridiplantae</taxon>
        <taxon>Streptophyta</taxon>
        <taxon>Embryophyta</taxon>
        <taxon>Tracheophyta</taxon>
        <taxon>Spermatophyta</taxon>
        <taxon>Pinopsida</taxon>
        <taxon>Pinidae</taxon>
        <taxon>Conifers II</taxon>
        <taxon>Cupressales</taxon>
        <taxon>Taxaceae</taxon>
        <taxon>Taxus</taxon>
    </lineage>
</organism>
<evidence type="ECO:0000313" key="2">
    <source>
        <dbReference type="EMBL" id="KAH9302923.1"/>
    </source>
</evidence>
<feature type="non-terminal residue" evidence="2">
    <location>
        <position position="1"/>
    </location>
</feature>
<keyword evidence="3" id="KW-1185">Reference proteome</keyword>
<gene>
    <name evidence="2" type="ORF">KI387_014506</name>
</gene>
<evidence type="ECO:0000256" key="1">
    <source>
        <dbReference type="SAM" id="MobiDB-lite"/>
    </source>
</evidence>
<proteinExistence type="predicted"/>
<dbReference type="AlphaFoldDB" id="A0AA38CQR3"/>
<evidence type="ECO:0000313" key="3">
    <source>
        <dbReference type="Proteomes" id="UP000824469"/>
    </source>
</evidence>
<dbReference type="EMBL" id="JAHRHJ020000009">
    <property type="protein sequence ID" value="KAH9302923.1"/>
    <property type="molecule type" value="Genomic_DNA"/>
</dbReference>
<protein>
    <submittedName>
        <fullName evidence="2">Uncharacterized protein</fullName>
    </submittedName>
</protein>
<accession>A0AA38CQR3</accession>
<comment type="caution">
    <text evidence="2">The sequence shown here is derived from an EMBL/GenBank/DDBJ whole genome shotgun (WGS) entry which is preliminary data.</text>
</comment>
<feature type="region of interest" description="Disordered" evidence="1">
    <location>
        <begin position="39"/>
        <end position="68"/>
    </location>
</feature>
<sequence>STHLKKRQCIHVGEERFYVGLRQRVQRFNNINQIESKIVPTQAGKSKPFSTQDSEGDQQAIGKESTPAQQKFNVAGALRFSREGKATFQQWSVHVEGRIRFHAAKEDKDPPRIHWIIRKRATHLIS</sequence>